<dbReference type="PANTHER" id="PTHR46796:SF13">
    <property type="entry name" value="HTH-TYPE TRANSCRIPTIONAL ACTIVATOR RHAS"/>
    <property type="match status" value="1"/>
</dbReference>
<dbReference type="Pfam" id="PF12833">
    <property type="entry name" value="HTH_18"/>
    <property type="match status" value="1"/>
</dbReference>
<organism evidence="6 7">
    <name type="scientific">Deinobacterium chartae</name>
    <dbReference type="NCBI Taxonomy" id="521158"/>
    <lineage>
        <taxon>Bacteria</taxon>
        <taxon>Thermotogati</taxon>
        <taxon>Deinococcota</taxon>
        <taxon>Deinococci</taxon>
        <taxon>Deinococcales</taxon>
        <taxon>Deinococcaceae</taxon>
        <taxon>Deinobacterium</taxon>
    </lineage>
</organism>
<keyword evidence="3" id="KW-0804">Transcription</keyword>
<dbReference type="InterPro" id="IPR009057">
    <property type="entry name" value="Homeodomain-like_sf"/>
</dbReference>
<dbReference type="AlphaFoldDB" id="A0A841I0E3"/>
<dbReference type="PROSITE" id="PS01124">
    <property type="entry name" value="HTH_ARAC_FAMILY_2"/>
    <property type="match status" value="1"/>
</dbReference>
<evidence type="ECO:0000313" key="7">
    <source>
        <dbReference type="Proteomes" id="UP000569951"/>
    </source>
</evidence>
<evidence type="ECO:0000256" key="4">
    <source>
        <dbReference type="SAM" id="MobiDB-lite"/>
    </source>
</evidence>
<dbReference type="Proteomes" id="UP000569951">
    <property type="component" value="Unassembled WGS sequence"/>
</dbReference>
<keyword evidence="7" id="KW-1185">Reference proteome</keyword>
<dbReference type="Gene3D" id="1.10.10.60">
    <property type="entry name" value="Homeodomain-like"/>
    <property type="match status" value="1"/>
</dbReference>
<dbReference type="GO" id="GO:0003700">
    <property type="term" value="F:DNA-binding transcription factor activity"/>
    <property type="evidence" value="ECO:0007669"/>
    <property type="project" value="InterPro"/>
</dbReference>
<dbReference type="RefSeq" id="WP_183985792.1">
    <property type="nucleotide sequence ID" value="NZ_JACHHG010000004.1"/>
</dbReference>
<sequence length="160" mass="17807">MALGMLERTHGPLLAARVARYLLGYHRRSGSAPQESLFLAYRNHLHPGVHRVQDRIAQNSAQPASLEELAQLANMSVRGLHKAFKSATGLTPLQYQQQLRLEAAQALLADNSRSVEEVAHLVGFQDARQLRRLYREALGVSPREAKGPSISRRPLQTLQS</sequence>
<evidence type="ECO:0000256" key="2">
    <source>
        <dbReference type="ARBA" id="ARBA00023125"/>
    </source>
</evidence>
<reference evidence="6 7" key="1">
    <citation type="submission" date="2020-08" db="EMBL/GenBank/DDBJ databases">
        <title>Genomic Encyclopedia of Type Strains, Phase IV (KMG-IV): sequencing the most valuable type-strain genomes for metagenomic binning, comparative biology and taxonomic classification.</title>
        <authorList>
            <person name="Goeker M."/>
        </authorList>
    </citation>
    <scope>NUCLEOTIDE SEQUENCE [LARGE SCALE GENOMIC DNA]</scope>
    <source>
        <strain evidence="6 7">DSM 21458</strain>
    </source>
</reference>
<feature type="region of interest" description="Disordered" evidence="4">
    <location>
        <begin position="141"/>
        <end position="160"/>
    </location>
</feature>
<dbReference type="InterPro" id="IPR018062">
    <property type="entry name" value="HTH_AraC-typ_CS"/>
</dbReference>
<comment type="caution">
    <text evidence="6">The sequence shown here is derived from an EMBL/GenBank/DDBJ whole genome shotgun (WGS) entry which is preliminary data.</text>
</comment>
<evidence type="ECO:0000259" key="5">
    <source>
        <dbReference type="PROSITE" id="PS01124"/>
    </source>
</evidence>
<dbReference type="GO" id="GO:0043565">
    <property type="term" value="F:sequence-specific DNA binding"/>
    <property type="evidence" value="ECO:0007669"/>
    <property type="project" value="InterPro"/>
</dbReference>
<evidence type="ECO:0000313" key="6">
    <source>
        <dbReference type="EMBL" id="MBB6097899.1"/>
    </source>
</evidence>
<dbReference type="SUPFAM" id="SSF46689">
    <property type="entry name" value="Homeodomain-like"/>
    <property type="match status" value="2"/>
</dbReference>
<name>A0A841I0E3_9DEIO</name>
<dbReference type="SMART" id="SM00342">
    <property type="entry name" value="HTH_ARAC"/>
    <property type="match status" value="1"/>
</dbReference>
<evidence type="ECO:0000256" key="3">
    <source>
        <dbReference type="ARBA" id="ARBA00023163"/>
    </source>
</evidence>
<gene>
    <name evidence="6" type="ORF">HNR42_001322</name>
</gene>
<evidence type="ECO:0000256" key="1">
    <source>
        <dbReference type="ARBA" id="ARBA00023015"/>
    </source>
</evidence>
<dbReference type="PROSITE" id="PS00041">
    <property type="entry name" value="HTH_ARAC_FAMILY_1"/>
    <property type="match status" value="1"/>
</dbReference>
<protein>
    <submittedName>
        <fullName evidence="6">Transcriptional regulator GlxA family with amidase domain</fullName>
    </submittedName>
</protein>
<dbReference type="InterPro" id="IPR018060">
    <property type="entry name" value="HTH_AraC"/>
</dbReference>
<dbReference type="PANTHER" id="PTHR46796">
    <property type="entry name" value="HTH-TYPE TRANSCRIPTIONAL ACTIVATOR RHAS-RELATED"/>
    <property type="match status" value="1"/>
</dbReference>
<dbReference type="InterPro" id="IPR050204">
    <property type="entry name" value="AraC_XylS_family_regulators"/>
</dbReference>
<proteinExistence type="predicted"/>
<dbReference type="EMBL" id="JACHHG010000004">
    <property type="protein sequence ID" value="MBB6097899.1"/>
    <property type="molecule type" value="Genomic_DNA"/>
</dbReference>
<keyword evidence="1" id="KW-0805">Transcription regulation</keyword>
<keyword evidence="2" id="KW-0238">DNA-binding</keyword>
<accession>A0A841I0E3</accession>
<feature type="domain" description="HTH araC/xylS-type" evidence="5">
    <location>
        <begin position="50"/>
        <end position="148"/>
    </location>
</feature>